<reference evidence="3" key="1">
    <citation type="journal article" date="2019" name="Curr. Biol.">
        <title>Genome Sequence of Striga asiatica Provides Insight into the Evolution of Plant Parasitism.</title>
        <authorList>
            <person name="Yoshida S."/>
            <person name="Kim S."/>
            <person name="Wafula E.K."/>
            <person name="Tanskanen J."/>
            <person name="Kim Y.M."/>
            <person name="Honaas L."/>
            <person name="Yang Z."/>
            <person name="Spallek T."/>
            <person name="Conn C.E."/>
            <person name="Ichihashi Y."/>
            <person name="Cheong K."/>
            <person name="Cui S."/>
            <person name="Der J.P."/>
            <person name="Gundlach H."/>
            <person name="Jiao Y."/>
            <person name="Hori C."/>
            <person name="Ishida J.K."/>
            <person name="Kasahara H."/>
            <person name="Kiba T."/>
            <person name="Kim M.S."/>
            <person name="Koo N."/>
            <person name="Laohavisit A."/>
            <person name="Lee Y.H."/>
            <person name="Lumba S."/>
            <person name="McCourt P."/>
            <person name="Mortimer J.C."/>
            <person name="Mutuku J.M."/>
            <person name="Nomura T."/>
            <person name="Sasaki-Sekimoto Y."/>
            <person name="Seto Y."/>
            <person name="Wang Y."/>
            <person name="Wakatake T."/>
            <person name="Sakakibara H."/>
            <person name="Demura T."/>
            <person name="Yamaguchi S."/>
            <person name="Yoneyama K."/>
            <person name="Manabe R.I."/>
            <person name="Nelson D.C."/>
            <person name="Schulman A.H."/>
            <person name="Timko M.P."/>
            <person name="dePamphilis C.W."/>
            <person name="Choi D."/>
            <person name="Shirasu K."/>
        </authorList>
    </citation>
    <scope>NUCLEOTIDE SEQUENCE [LARGE SCALE GENOMIC DNA]</scope>
    <source>
        <strain evidence="3">cv. UVA1</strain>
    </source>
</reference>
<feature type="compositionally biased region" description="Basic and acidic residues" evidence="1">
    <location>
        <begin position="139"/>
        <end position="159"/>
    </location>
</feature>
<evidence type="ECO:0000256" key="1">
    <source>
        <dbReference type="SAM" id="MobiDB-lite"/>
    </source>
</evidence>
<dbReference type="EMBL" id="BKCP01006626">
    <property type="protein sequence ID" value="GER43532.1"/>
    <property type="molecule type" value="Genomic_DNA"/>
</dbReference>
<sequence>MENITLPFQLINNHWHFSSTTKSWWYKPEPFTFLTTESVRSFPNETCLNPAWTCRPLPKTCGKQGIPSTVRSVHHAVHEHVGPDSPYQLENCCFRPVRKVLSAVRTIYGQEIVGLDSETEKVDVGDVEPRGPTGPKGQVPDEGRSLEPVEDAKVDDVDLGRARQMGCEELIRGEVRDSSKREKDAMDV</sequence>
<dbReference type="Proteomes" id="UP000325081">
    <property type="component" value="Unassembled WGS sequence"/>
</dbReference>
<feature type="region of interest" description="Disordered" evidence="1">
    <location>
        <begin position="119"/>
        <end position="159"/>
    </location>
</feature>
<accession>A0A5A7QF01</accession>
<comment type="caution">
    <text evidence="2">The sequence shown here is derived from an EMBL/GenBank/DDBJ whole genome shotgun (WGS) entry which is preliminary data.</text>
</comment>
<gene>
    <name evidence="2" type="ORF">STAS_20386</name>
</gene>
<feature type="compositionally biased region" description="Basic and acidic residues" evidence="1">
    <location>
        <begin position="119"/>
        <end position="129"/>
    </location>
</feature>
<protein>
    <submittedName>
        <fullName evidence="2">Stromal cell-derived factor 2-like protein</fullName>
    </submittedName>
</protein>
<keyword evidence="3" id="KW-1185">Reference proteome</keyword>
<dbReference type="AlphaFoldDB" id="A0A5A7QF01"/>
<evidence type="ECO:0000313" key="2">
    <source>
        <dbReference type="EMBL" id="GER43532.1"/>
    </source>
</evidence>
<proteinExistence type="predicted"/>
<evidence type="ECO:0000313" key="3">
    <source>
        <dbReference type="Proteomes" id="UP000325081"/>
    </source>
</evidence>
<organism evidence="2 3">
    <name type="scientific">Striga asiatica</name>
    <name type="common">Asiatic witchweed</name>
    <name type="synonym">Buchnera asiatica</name>
    <dbReference type="NCBI Taxonomy" id="4170"/>
    <lineage>
        <taxon>Eukaryota</taxon>
        <taxon>Viridiplantae</taxon>
        <taxon>Streptophyta</taxon>
        <taxon>Embryophyta</taxon>
        <taxon>Tracheophyta</taxon>
        <taxon>Spermatophyta</taxon>
        <taxon>Magnoliopsida</taxon>
        <taxon>eudicotyledons</taxon>
        <taxon>Gunneridae</taxon>
        <taxon>Pentapetalae</taxon>
        <taxon>asterids</taxon>
        <taxon>lamiids</taxon>
        <taxon>Lamiales</taxon>
        <taxon>Orobanchaceae</taxon>
        <taxon>Buchnereae</taxon>
        <taxon>Striga</taxon>
    </lineage>
</organism>
<name>A0A5A7QF01_STRAF</name>